<accession>A0A162MRL8</accession>
<proteinExistence type="predicted"/>
<reference evidence="4 5" key="1">
    <citation type="submission" date="2015-12" db="EMBL/GenBank/DDBJ databases">
        <title>Draft genome of Thermovenabulum gondwanense isolated from a red thermophilic microbial mat colonisisng an outflow channel of a bore well.</title>
        <authorList>
            <person name="Patel B.K."/>
        </authorList>
    </citation>
    <scope>NUCLEOTIDE SEQUENCE [LARGE SCALE GENOMIC DNA]</scope>
    <source>
        <strain evidence="4 5">R270</strain>
    </source>
</reference>
<comment type="caution">
    <text evidence="4">The sequence shown here is derived from an EMBL/GenBank/DDBJ whole genome shotgun (WGS) entry which is preliminary data.</text>
</comment>
<dbReference type="GO" id="GO:0009236">
    <property type="term" value="P:cobalamin biosynthetic process"/>
    <property type="evidence" value="ECO:0007669"/>
    <property type="project" value="UniProtKB-UniPathway"/>
</dbReference>
<evidence type="ECO:0000256" key="1">
    <source>
        <dbReference type="ARBA" id="ARBA00004953"/>
    </source>
</evidence>
<dbReference type="InterPro" id="IPR003723">
    <property type="entry name" value="Precorrin-6x_reduct"/>
</dbReference>
<dbReference type="PANTHER" id="PTHR36925:SF1">
    <property type="entry name" value="COBALT-PRECORRIN-6A REDUCTASE"/>
    <property type="match status" value="1"/>
</dbReference>
<keyword evidence="2" id="KW-0169">Cobalamin biosynthesis</keyword>
<dbReference type="STRING" id="520767.ATZ99_08380"/>
<dbReference type="NCBIfam" id="TIGR00715">
    <property type="entry name" value="precor6x_red"/>
    <property type="match status" value="1"/>
</dbReference>
<dbReference type="RefSeq" id="WP_068747991.1">
    <property type="nucleotide sequence ID" value="NZ_LOHZ01000023.1"/>
</dbReference>
<keyword evidence="3 4" id="KW-0560">Oxidoreductase</keyword>
<dbReference type="Pfam" id="PF02571">
    <property type="entry name" value="CbiJ"/>
    <property type="match status" value="1"/>
</dbReference>
<dbReference type="PANTHER" id="PTHR36925">
    <property type="entry name" value="COBALT-PRECORRIN-6A REDUCTASE"/>
    <property type="match status" value="1"/>
</dbReference>
<keyword evidence="5" id="KW-1185">Reference proteome</keyword>
<dbReference type="EC" id="1.3.1.106" evidence="4"/>
<dbReference type="GO" id="GO:0016994">
    <property type="term" value="F:precorrin-6A reductase activity"/>
    <property type="evidence" value="ECO:0007669"/>
    <property type="project" value="InterPro"/>
</dbReference>
<organism evidence="4 5">
    <name type="scientific">Thermovenabulum gondwanense</name>
    <dbReference type="NCBI Taxonomy" id="520767"/>
    <lineage>
        <taxon>Bacteria</taxon>
        <taxon>Bacillati</taxon>
        <taxon>Bacillota</taxon>
        <taxon>Clostridia</taxon>
        <taxon>Thermosediminibacterales</taxon>
        <taxon>Thermosediminibacteraceae</taxon>
        <taxon>Thermovenabulum</taxon>
    </lineage>
</organism>
<sequence length="245" mass="28118">MIWVIGGTSDVKKILFLIHGKTDYTVTVATDEGKRELEGYNCLVKKMNCDEMKVFIRDFSVKAVVDMSHPFAVEVTRNARKAAQEEGIEYIRFLRKGVKTEGYRVFETFEECAHYLKEKEGNVFFTIGSKNIELFERMKGNGRYVYRILPTEFSISRCKELNIPMENIVAMKGPFSVQLNAALFKEYEAKYVVMKESGEEGGFREKIKACEILGIEPLVIKRPEESGVQSIEEILNRIKKLGLIK</sequence>
<dbReference type="OrthoDB" id="9780707at2"/>
<dbReference type="EMBL" id="LOHZ01000023">
    <property type="protein sequence ID" value="KYO67021.1"/>
    <property type="molecule type" value="Genomic_DNA"/>
</dbReference>
<comment type="pathway">
    <text evidence="1">Cofactor biosynthesis; adenosylcobalamin biosynthesis.</text>
</comment>
<evidence type="ECO:0000256" key="2">
    <source>
        <dbReference type="ARBA" id="ARBA00022573"/>
    </source>
</evidence>
<evidence type="ECO:0000313" key="4">
    <source>
        <dbReference type="EMBL" id="KYO67021.1"/>
    </source>
</evidence>
<evidence type="ECO:0000313" key="5">
    <source>
        <dbReference type="Proteomes" id="UP000075737"/>
    </source>
</evidence>
<gene>
    <name evidence="4" type="primary">cbiJ</name>
    <name evidence="4" type="ORF">ATZ99_08380</name>
</gene>
<protein>
    <submittedName>
        <fullName evidence="4">Cobalt-precorrin-6A reductase</fullName>
        <ecNumber evidence="4">1.3.1.106</ecNumber>
    </submittedName>
</protein>
<dbReference type="PROSITE" id="PS51014">
    <property type="entry name" value="COBK_CBIJ"/>
    <property type="match status" value="1"/>
</dbReference>
<dbReference type="AlphaFoldDB" id="A0A162MRL8"/>
<dbReference type="UniPathway" id="UPA00148"/>
<dbReference type="Proteomes" id="UP000075737">
    <property type="component" value="Unassembled WGS sequence"/>
</dbReference>
<evidence type="ECO:0000256" key="3">
    <source>
        <dbReference type="ARBA" id="ARBA00023002"/>
    </source>
</evidence>
<name>A0A162MRL8_9FIRM</name>